<dbReference type="SUPFAM" id="SSF52172">
    <property type="entry name" value="CheY-like"/>
    <property type="match status" value="1"/>
</dbReference>
<keyword evidence="4 7" id="KW-0238">DNA-binding</keyword>
<dbReference type="AlphaFoldDB" id="A0A3N0IWK9"/>
<evidence type="ECO:0000313" key="13">
    <source>
        <dbReference type="Proteomes" id="UP000270112"/>
    </source>
</evidence>
<dbReference type="Gene3D" id="1.10.10.10">
    <property type="entry name" value="Winged helix-like DNA-binding domain superfamily/Winged helix DNA-binding domain"/>
    <property type="match status" value="1"/>
</dbReference>
<sequence length="235" mass="25591">MDKKPSILVVDDERAIAELVGKLLVEEGMDAHVCFSGADALSTFGRERVDLVILDIMMPELDGFEVCKGIRAVSDVPIIFLSAKDEEVDKVVGLTLGADDYVSKPFKPRELVARAKARLRRSTRFPEESSSLLSARGIEVDVDAHTASLLGEPLSLSPKEFGTLVLLMRNCGKPVSAQEIFETVWGGRFDDAAGNSVMVHIRNLRKKLAAIDSSQKFIETAWGVGYKISVLGGGR</sequence>
<evidence type="ECO:0000313" key="11">
    <source>
        <dbReference type="EMBL" id="RNM41307.1"/>
    </source>
</evidence>
<evidence type="ECO:0000313" key="10">
    <source>
        <dbReference type="EMBL" id="RDB69467.1"/>
    </source>
</evidence>
<dbReference type="InterPro" id="IPR011006">
    <property type="entry name" value="CheY-like_superfamily"/>
</dbReference>
<evidence type="ECO:0000313" key="12">
    <source>
        <dbReference type="Proteomes" id="UP000253817"/>
    </source>
</evidence>
<dbReference type="Pfam" id="PF00486">
    <property type="entry name" value="Trans_reg_C"/>
    <property type="match status" value="1"/>
</dbReference>
<dbReference type="Pfam" id="PF00072">
    <property type="entry name" value="Response_reg"/>
    <property type="match status" value="1"/>
</dbReference>
<reference evidence="13" key="2">
    <citation type="submission" date="2018-05" db="EMBL/GenBank/DDBJ databases">
        <title>Genome Sequencing of selected type strains of the family Eggerthellaceae.</title>
        <authorList>
            <person name="Danylec N."/>
            <person name="Stoll D.A."/>
            <person name="Doetsch A."/>
            <person name="Huch M."/>
        </authorList>
    </citation>
    <scope>NUCLEOTIDE SEQUENCE [LARGE SCALE GENOMIC DNA]</scope>
    <source>
        <strain evidence="13">DSM 16107</strain>
    </source>
</reference>
<evidence type="ECO:0000259" key="9">
    <source>
        <dbReference type="PROSITE" id="PS51755"/>
    </source>
</evidence>
<evidence type="ECO:0000256" key="6">
    <source>
        <dbReference type="PROSITE-ProRule" id="PRU00169"/>
    </source>
</evidence>
<evidence type="ECO:0000256" key="1">
    <source>
        <dbReference type="ARBA" id="ARBA00022553"/>
    </source>
</evidence>
<dbReference type="OrthoDB" id="9775518at2"/>
<evidence type="ECO:0000256" key="7">
    <source>
        <dbReference type="PROSITE-ProRule" id="PRU01091"/>
    </source>
</evidence>
<dbReference type="FunFam" id="3.40.50.2300:FF:000001">
    <property type="entry name" value="DNA-binding response regulator PhoB"/>
    <property type="match status" value="1"/>
</dbReference>
<dbReference type="InterPro" id="IPR001789">
    <property type="entry name" value="Sig_transdc_resp-reg_receiver"/>
</dbReference>
<dbReference type="InterPro" id="IPR016032">
    <property type="entry name" value="Sig_transdc_resp-reg_C-effctor"/>
</dbReference>
<keyword evidence="12" id="KW-1185">Reference proteome</keyword>
<dbReference type="Proteomes" id="UP000270112">
    <property type="component" value="Unassembled WGS sequence"/>
</dbReference>
<evidence type="ECO:0000256" key="3">
    <source>
        <dbReference type="ARBA" id="ARBA00023015"/>
    </source>
</evidence>
<comment type="caution">
    <text evidence="11">The sequence shown here is derived from an EMBL/GenBank/DDBJ whole genome shotgun (WGS) entry which is preliminary data.</text>
</comment>
<feature type="DNA-binding region" description="OmpR/PhoB-type" evidence="7">
    <location>
        <begin position="130"/>
        <end position="230"/>
    </location>
</feature>
<keyword evidence="2" id="KW-0902">Two-component regulatory system</keyword>
<keyword evidence="3" id="KW-0805">Transcription regulation</keyword>
<name>A0A3N0IWK9_9ACTN</name>
<dbReference type="SUPFAM" id="SSF46894">
    <property type="entry name" value="C-terminal effector domain of the bipartite response regulators"/>
    <property type="match status" value="1"/>
</dbReference>
<keyword evidence="5" id="KW-0804">Transcription</keyword>
<evidence type="ECO:0000256" key="2">
    <source>
        <dbReference type="ARBA" id="ARBA00023012"/>
    </source>
</evidence>
<gene>
    <name evidence="10" type="ORF">C1876_06770</name>
    <name evidence="11" type="ORF">DMP09_10250</name>
</gene>
<dbReference type="Gene3D" id="6.10.250.690">
    <property type="match status" value="1"/>
</dbReference>
<dbReference type="CDD" id="cd00383">
    <property type="entry name" value="trans_reg_C"/>
    <property type="match status" value="1"/>
</dbReference>
<dbReference type="SMART" id="SM00862">
    <property type="entry name" value="Trans_reg_C"/>
    <property type="match status" value="1"/>
</dbReference>
<dbReference type="EMBL" id="PPTT01000009">
    <property type="protein sequence ID" value="RDB69467.1"/>
    <property type="molecule type" value="Genomic_DNA"/>
</dbReference>
<evidence type="ECO:0000256" key="4">
    <source>
        <dbReference type="ARBA" id="ARBA00023125"/>
    </source>
</evidence>
<feature type="domain" description="Response regulatory" evidence="8">
    <location>
        <begin position="6"/>
        <end position="119"/>
    </location>
</feature>
<evidence type="ECO:0000259" key="8">
    <source>
        <dbReference type="PROSITE" id="PS50110"/>
    </source>
</evidence>
<dbReference type="GO" id="GO:0000976">
    <property type="term" value="F:transcription cis-regulatory region binding"/>
    <property type="evidence" value="ECO:0007669"/>
    <property type="project" value="TreeGrafter"/>
</dbReference>
<dbReference type="PROSITE" id="PS51755">
    <property type="entry name" value="OMPR_PHOB"/>
    <property type="match status" value="1"/>
</dbReference>
<feature type="modified residue" description="4-aspartylphosphate" evidence="6">
    <location>
        <position position="55"/>
    </location>
</feature>
<dbReference type="RefSeq" id="WP_114545957.1">
    <property type="nucleotide sequence ID" value="NZ_PPTT01000009.1"/>
</dbReference>
<reference evidence="11" key="3">
    <citation type="journal article" date="2019" name="Microbiol. Resour. Announc.">
        <title>Draft Genome Sequences of Type Strains of Gordonibacter faecihominis, Paraeggerthella hongkongensis, Parvibacter caecicola,Slackia equolifaciens, Slackia faecicanis, and Slackia isoflavoniconvertens.</title>
        <authorList>
            <person name="Danylec N."/>
            <person name="Stoll D.A."/>
            <person name="Dotsch A."/>
            <person name="Huch M."/>
        </authorList>
    </citation>
    <scope>NUCLEOTIDE SEQUENCE</scope>
    <source>
        <strain evidence="11">DSM 16107</strain>
    </source>
</reference>
<protein>
    <submittedName>
        <fullName evidence="11">DNA-binding response regulator</fullName>
    </submittedName>
</protein>
<evidence type="ECO:0000256" key="5">
    <source>
        <dbReference type="ARBA" id="ARBA00023163"/>
    </source>
</evidence>
<feature type="domain" description="OmpR/PhoB-type" evidence="9">
    <location>
        <begin position="130"/>
        <end position="230"/>
    </location>
</feature>
<dbReference type="InterPro" id="IPR001867">
    <property type="entry name" value="OmpR/PhoB-type_DNA-bd"/>
</dbReference>
<dbReference type="Gene3D" id="3.40.50.2300">
    <property type="match status" value="1"/>
</dbReference>
<dbReference type="InterPro" id="IPR039420">
    <property type="entry name" value="WalR-like"/>
</dbReference>
<accession>A0A3N0IWK9</accession>
<proteinExistence type="predicted"/>
<dbReference type="GO" id="GO:0005829">
    <property type="term" value="C:cytosol"/>
    <property type="evidence" value="ECO:0007669"/>
    <property type="project" value="TreeGrafter"/>
</dbReference>
<dbReference type="SMART" id="SM00448">
    <property type="entry name" value="REC"/>
    <property type="match status" value="1"/>
</dbReference>
<dbReference type="GO" id="GO:0032993">
    <property type="term" value="C:protein-DNA complex"/>
    <property type="evidence" value="ECO:0007669"/>
    <property type="project" value="TreeGrafter"/>
</dbReference>
<dbReference type="EMBL" id="QICC01000041">
    <property type="protein sequence ID" value="RNM41307.1"/>
    <property type="molecule type" value="Genomic_DNA"/>
</dbReference>
<organism evidence="11 13">
    <name type="scientific">Eggerthella sinensis</name>
    <dbReference type="NCBI Taxonomy" id="242230"/>
    <lineage>
        <taxon>Bacteria</taxon>
        <taxon>Bacillati</taxon>
        <taxon>Actinomycetota</taxon>
        <taxon>Coriobacteriia</taxon>
        <taxon>Eggerthellales</taxon>
        <taxon>Eggerthellaceae</taxon>
        <taxon>Eggerthella</taxon>
    </lineage>
</organism>
<reference evidence="10 12" key="1">
    <citation type="journal article" date="2018" name="Elife">
        <title>Discovery and characterization of a prevalent human gut bacterial enzyme sufficient for the inactivation of a family of plant toxins.</title>
        <authorList>
            <person name="Koppel N."/>
            <person name="Bisanz J.E."/>
            <person name="Pandelia M.E."/>
            <person name="Turnbaugh P.J."/>
            <person name="Balskus E.P."/>
        </authorList>
    </citation>
    <scope>NUCLEOTIDE SEQUENCE [LARGE SCALE GENOMIC DNA]</scope>
    <source>
        <strain evidence="10 12">DSM 16107</strain>
    </source>
</reference>
<keyword evidence="1 6" id="KW-0597">Phosphoprotein</keyword>
<dbReference type="GO" id="GO:0000156">
    <property type="term" value="F:phosphorelay response regulator activity"/>
    <property type="evidence" value="ECO:0007669"/>
    <property type="project" value="TreeGrafter"/>
</dbReference>
<dbReference type="GO" id="GO:0006355">
    <property type="term" value="P:regulation of DNA-templated transcription"/>
    <property type="evidence" value="ECO:0007669"/>
    <property type="project" value="InterPro"/>
</dbReference>
<dbReference type="PANTHER" id="PTHR48111:SF40">
    <property type="entry name" value="PHOSPHATE REGULON TRANSCRIPTIONAL REGULATORY PROTEIN PHOB"/>
    <property type="match status" value="1"/>
</dbReference>
<dbReference type="InterPro" id="IPR036388">
    <property type="entry name" value="WH-like_DNA-bd_sf"/>
</dbReference>
<dbReference type="PANTHER" id="PTHR48111">
    <property type="entry name" value="REGULATOR OF RPOS"/>
    <property type="match status" value="1"/>
</dbReference>
<dbReference type="Proteomes" id="UP000253817">
    <property type="component" value="Unassembled WGS sequence"/>
</dbReference>
<dbReference type="PROSITE" id="PS50110">
    <property type="entry name" value="RESPONSE_REGULATORY"/>
    <property type="match status" value="1"/>
</dbReference>